<dbReference type="GO" id="GO:0016746">
    <property type="term" value="F:acyltransferase activity"/>
    <property type="evidence" value="ECO:0007669"/>
    <property type="project" value="UniProtKB-KW"/>
</dbReference>
<dbReference type="GO" id="GO:0009247">
    <property type="term" value="P:glycolipid biosynthetic process"/>
    <property type="evidence" value="ECO:0007669"/>
    <property type="project" value="UniProtKB-ARBA"/>
</dbReference>
<keyword evidence="3" id="KW-0997">Cell inner membrane</keyword>
<keyword evidence="6 7" id="KW-0012">Acyltransferase</keyword>
<sequence>MSDTPGITLLHRAEYIVARLALAALSSLPAAMASNLAGWVARTIGPRLPVSRVADNNLALALPRLTTGERATIIVDVWDNLGRTLGEFPHLHRLQQNTESGPGWSISNAEALEIVRATGKPVIFFSGHIGNWEMLPPVVARHGLPFASFYRAAGNPLINRLIIALRSRAMGVETPMFAKGAKGARLALRHLAQGHHLGILGDQKMNDGIECRFFNLPAMTASAAAAFAVKYDCPIVTGRIVRLGPARLHLEVGPVLYPNLGARRTDEIGSLTQRLNDQLERWITEKPGSWLWLHRRWPKELYTRKWHN</sequence>
<comment type="caution">
    <text evidence="7">The sequence shown here is derived from an EMBL/GenBank/DDBJ whole genome shotgun (WGS) entry which is preliminary data.</text>
</comment>
<protein>
    <submittedName>
        <fullName evidence="7">Lipid A biosynthesis lauroyl acyltransferase</fullName>
        <ecNumber evidence="7">2.3.1.-</ecNumber>
    </submittedName>
</protein>
<evidence type="ECO:0000256" key="6">
    <source>
        <dbReference type="ARBA" id="ARBA00023315"/>
    </source>
</evidence>
<evidence type="ECO:0000256" key="5">
    <source>
        <dbReference type="ARBA" id="ARBA00023136"/>
    </source>
</evidence>
<reference evidence="7 8" key="2">
    <citation type="journal article" date="2014" name="PLoS ONE">
        <title>Evolution of mitochondria reconstructed from the energy metabolism of living bacteria.</title>
        <authorList>
            <person name="Degli Esposti M."/>
            <person name="Chouaia B."/>
            <person name="Comandatore F."/>
            <person name="Crotti E."/>
            <person name="Sassera D."/>
            <person name="Lievens P.M."/>
            <person name="Daffonchio D."/>
            <person name="Bandi C."/>
        </authorList>
    </citation>
    <scope>NUCLEOTIDE SEQUENCE [LARGE SCALE GENOMIC DNA]</scope>
    <source>
        <strain evidence="7 8">SF2.1</strain>
    </source>
</reference>
<evidence type="ECO:0000313" key="7">
    <source>
        <dbReference type="EMBL" id="CDG38160.1"/>
    </source>
</evidence>
<organism evidence="7 8">
    <name type="scientific">Asaia bogorensis</name>
    <dbReference type="NCBI Taxonomy" id="91915"/>
    <lineage>
        <taxon>Bacteria</taxon>
        <taxon>Pseudomonadati</taxon>
        <taxon>Pseudomonadota</taxon>
        <taxon>Alphaproteobacteria</taxon>
        <taxon>Acetobacterales</taxon>
        <taxon>Acetobacteraceae</taxon>
        <taxon>Asaia</taxon>
    </lineage>
</organism>
<evidence type="ECO:0000313" key="8">
    <source>
        <dbReference type="Proteomes" id="UP000027583"/>
    </source>
</evidence>
<evidence type="ECO:0000256" key="1">
    <source>
        <dbReference type="ARBA" id="ARBA00004533"/>
    </source>
</evidence>
<dbReference type="InterPro" id="IPR004960">
    <property type="entry name" value="LipA_acyltrans"/>
</dbReference>
<dbReference type="GO" id="GO:0005886">
    <property type="term" value="C:plasma membrane"/>
    <property type="evidence" value="ECO:0007669"/>
    <property type="project" value="UniProtKB-SubCell"/>
</dbReference>
<dbReference type="EMBL" id="CBLX010000003">
    <property type="protein sequence ID" value="CDG38160.1"/>
    <property type="molecule type" value="Genomic_DNA"/>
</dbReference>
<evidence type="ECO:0000256" key="2">
    <source>
        <dbReference type="ARBA" id="ARBA00022475"/>
    </source>
</evidence>
<dbReference type="CDD" id="cd07984">
    <property type="entry name" value="LPLAT_LABLAT-like"/>
    <property type="match status" value="1"/>
</dbReference>
<dbReference type="AlphaFoldDB" id="A0A060QBA7"/>
<comment type="subcellular location">
    <subcellularLocation>
        <location evidence="1">Cell inner membrane</location>
    </subcellularLocation>
</comment>
<dbReference type="Pfam" id="PF03279">
    <property type="entry name" value="Lip_A_acyltrans"/>
    <property type="match status" value="1"/>
</dbReference>
<keyword evidence="2" id="KW-1003">Cell membrane</keyword>
<dbReference type="PANTHER" id="PTHR30606">
    <property type="entry name" value="LIPID A BIOSYNTHESIS LAUROYL ACYLTRANSFERASE"/>
    <property type="match status" value="1"/>
</dbReference>
<reference evidence="7 8" key="1">
    <citation type="journal article" date="2014" name="Genome Biol. Evol.">
        <title>Acetic acid bacteria genomes reveal functional traits for adaptation to life in insect guts.</title>
        <authorList>
            <person name="Chouaia B."/>
            <person name="Gaiarsa S."/>
            <person name="Crotti E."/>
            <person name="Comandatore F."/>
            <person name="Degli Esposti M."/>
            <person name="Ricci I."/>
            <person name="Alma A."/>
            <person name="Favia G."/>
            <person name="Bandi C."/>
            <person name="Daffonchio D."/>
        </authorList>
    </citation>
    <scope>NUCLEOTIDE SEQUENCE [LARGE SCALE GENOMIC DNA]</scope>
    <source>
        <strain evidence="7 8">SF2.1</strain>
    </source>
</reference>
<evidence type="ECO:0000256" key="3">
    <source>
        <dbReference type="ARBA" id="ARBA00022519"/>
    </source>
</evidence>
<dbReference type="EC" id="2.3.1.-" evidence="7"/>
<gene>
    <name evidence="7" type="ORF">ASAP_0115</name>
</gene>
<dbReference type="Proteomes" id="UP000027583">
    <property type="component" value="Unassembled WGS sequence"/>
</dbReference>
<dbReference type="PANTHER" id="PTHR30606:SF9">
    <property type="entry name" value="LIPID A BIOSYNTHESIS LAUROYLTRANSFERASE"/>
    <property type="match status" value="1"/>
</dbReference>
<dbReference type="RefSeq" id="WP_023978339.1">
    <property type="nucleotide sequence ID" value="NZ_CBLX010000003.1"/>
</dbReference>
<accession>A0A060QBA7</accession>
<keyword evidence="5" id="KW-0472">Membrane</keyword>
<evidence type="ECO:0000256" key="4">
    <source>
        <dbReference type="ARBA" id="ARBA00022679"/>
    </source>
</evidence>
<proteinExistence type="predicted"/>
<keyword evidence="4 7" id="KW-0808">Transferase</keyword>
<dbReference type="eggNOG" id="COG1560">
    <property type="taxonomic scope" value="Bacteria"/>
</dbReference>
<name>A0A060QBA7_9PROT</name>